<comment type="caution">
    <text evidence="5">The sequence shown here is derived from an EMBL/GenBank/DDBJ whole genome shotgun (WGS) entry which is preliminary data.</text>
</comment>
<dbReference type="Proteomes" id="UP000674318">
    <property type="component" value="Unassembled WGS sequence"/>
</dbReference>
<feature type="compositionally biased region" description="Polar residues" evidence="3">
    <location>
        <begin position="789"/>
        <end position="802"/>
    </location>
</feature>
<sequence length="985" mass="105044">MESGDTAGGLAAQAEFTVLRRPSEDNKCWYTAVHQGEPVTFRVLDDGSMDPLDGTDHIKSRVQAMHKYAEEASIGLASELAYRAVLVEVSLLDDPMSVPEETRRDLDCAIDLWCPLHVALMTASKSEAKDLLEFHAVHAVAAMTLIANTQSTIGGGITATDGLGSPPAVQAHTNGALDTPANNDVVLHPPVSAVPILECQVRRELSGAVTLLGHFDGRIRPPSSSVIHKGCCPPSSARGASEQASSVGGCPGDIESAIAGGSHCSSGAVVSEEALVENLCRYNDALLKEEDSLFEDKGEEYCLSNVLVAMRPLLQSIVFEIKRRGQCPTPVVPESAMEFVRDYCVGLSALPQHHPSLVVDGDVVFELCNQGDIALLSKVMDAFGGHLAPILRGQTLITDRSSGASSAKGAQLNAGAGSVPPHVSSLNPSPLLSSAVPSGSPGSLALGGDASAQSMAGALHKCSSGRHSHALPPEPFWWSCSPQQVHRLAFVATWIGYREVAEESSCPGCRRRAVDIANESRVTMATIRQLQESRVAAQKLDSTIWSGHLITITKLLSRGCTLEDYIDFVEKGGYFTFTVTRGFSGLFLSVLVSGVMAAALVQEPTTLQLLECKVKAVLCDVTSRSSPLRAYVLGRPSTHAERFRELWLDAGRHHGAVNPSGGTGQGDCYAPGAEGSDAAGNICRGERRPMKFRSRVELLYYAVIEQVVAAAEEAWTMRWAERGQSTMVARGNAAPSSSLQPSSATKAEALVALQNWLLIWTNFFSGLCDCTSHQGRLLDHASTSSQALQQDRSQLTLSSTAEASPAVGGTSPPTVATSTLEHAHAANTEDVFSEDADETIDTVQRVCTALRERLKTGQEPLPVLCSALFPNGDKNMGTGAPGAGTSTQVGPTLPVFSIDQEFASAQHGFAAIASKESNEVKLKFYALFKQATIGDVNTDRPGMFDYAGRAKWDAWSKLKGLSLLDAKRTYVSEYNMMMALRKPQK</sequence>
<feature type="region of interest" description="Disordered" evidence="3">
    <location>
        <begin position="789"/>
        <end position="816"/>
    </location>
</feature>
<dbReference type="KEGG" id="phet:94292974"/>
<name>A0A836LJE8_9TRYP</name>
<dbReference type="PANTHER" id="PTHR23310:SF62">
    <property type="entry name" value="ACYL-COA BINDING PROTEIN 1, ISOFORM A"/>
    <property type="match status" value="1"/>
</dbReference>
<organism evidence="5 6">
    <name type="scientific">Porcisia hertigi</name>
    <dbReference type="NCBI Taxonomy" id="2761500"/>
    <lineage>
        <taxon>Eukaryota</taxon>
        <taxon>Discoba</taxon>
        <taxon>Euglenozoa</taxon>
        <taxon>Kinetoplastea</taxon>
        <taxon>Metakinetoplastina</taxon>
        <taxon>Trypanosomatida</taxon>
        <taxon>Trypanosomatidae</taxon>
        <taxon>Leishmaniinae</taxon>
        <taxon>Porcisia</taxon>
    </lineage>
</organism>
<dbReference type="AlphaFoldDB" id="A0A836LJE8"/>
<dbReference type="GO" id="GO:0000062">
    <property type="term" value="F:fatty-acyl-CoA binding"/>
    <property type="evidence" value="ECO:0007669"/>
    <property type="project" value="InterPro"/>
</dbReference>
<dbReference type="InterPro" id="IPR035984">
    <property type="entry name" value="Acyl-CoA-binding_sf"/>
</dbReference>
<evidence type="ECO:0000256" key="1">
    <source>
        <dbReference type="ARBA" id="ARBA00005567"/>
    </source>
</evidence>
<dbReference type="GeneID" id="94292974"/>
<comment type="similarity">
    <text evidence="1">Belongs to the ACBP family.</text>
</comment>
<keyword evidence="2" id="KW-0446">Lipid-binding</keyword>
<dbReference type="Gene3D" id="1.20.80.10">
    <property type="match status" value="1"/>
</dbReference>
<evidence type="ECO:0000256" key="3">
    <source>
        <dbReference type="SAM" id="MobiDB-lite"/>
    </source>
</evidence>
<protein>
    <recommendedName>
        <fullName evidence="4">ACB domain-containing protein</fullName>
    </recommendedName>
</protein>
<accession>A0A836LJE8</accession>
<dbReference type="InterPro" id="IPR000582">
    <property type="entry name" value="Acyl-CoA-binding_protein"/>
</dbReference>
<dbReference type="InterPro" id="IPR014352">
    <property type="entry name" value="FERM/acyl-CoA-bd_prot_sf"/>
</dbReference>
<proteinExistence type="inferred from homology"/>
<dbReference type="PRINTS" id="PR00689">
    <property type="entry name" value="ACOABINDINGP"/>
</dbReference>
<dbReference type="PROSITE" id="PS51228">
    <property type="entry name" value="ACB_2"/>
    <property type="match status" value="1"/>
</dbReference>
<evidence type="ECO:0000313" key="5">
    <source>
        <dbReference type="EMBL" id="KAG5510652.1"/>
    </source>
</evidence>
<dbReference type="GO" id="GO:0006631">
    <property type="term" value="P:fatty acid metabolic process"/>
    <property type="evidence" value="ECO:0007669"/>
    <property type="project" value="TreeGrafter"/>
</dbReference>
<feature type="domain" description="ACB" evidence="4">
    <location>
        <begin position="898"/>
        <end position="983"/>
    </location>
</feature>
<keyword evidence="6" id="KW-1185">Reference proteome</keyword>
<evidence type="ECO:0000256" key="2">
    <source>
        <dbReference type="ARBA" id="ARBA00023121"/>
    </source>
</evidence>
<gene>
    <name evidence="5" type="ORF">JKF63_06950</name>
</gene>
<reference evidence="5 6" key="1">
    <citation type="submission" date="2021-02" db="EMBL/GenBank/DDBJ databases">
        <title>Porcisia hertigi Genome sequencing and assembly.</title>
        <authorList>
            <person name="Almutairi H."/>
            <person name="Gatherer D."/>
        </authorList>
    </citation>
    <scope>NUCLEOTIDE SEQUENCE [LARGE SCALE GENOMIC DNA]</scope>
    <source>
        <strain evidence="5 6">C119</strain>
    </source>
</reference>
<evidence type="ECO:0000259" key="4">
    <source>
        <dbReference type="PROSITE" id="PS51228"/>
    </source>
</evidence>
<evidence type="ECO:0000313" key="6">
    <source>
        <dbReference type="Proteomes" id="UP000674318"/>
    </source>
</evidence>
<dbReference type="RefSeq" id="XP_067759256.1">
    <property type="nucleotide sequence ID" value="XM_067902897.1"/>
</dbReference>
<dbReference type="PANTHER" id="PTHR23310">
    <property type="entry name" value="ACYL-COA-BINDING PROTEIN, ACBP"/>
    <property type="match status" value="1"/>
</dbReference>
<dbReference type="Pfam" id="PF00887">
    <property type="entry name" value="ACBP"/>
    <property type="match status" value="1"/>
</dbReference>
<dbReference type="EMBL" id="JAFJZO010000009">
    <property type="protein sequence ID" value="KAG5510652.1"/>
    <property type="molecule type" value="Genomic_DNA"/>
</dbReference>
<dbReference type="SUPFAM" id="SSF47027">
    <property type="entry name" value="Acyl-CoA binding protein"/>
    <property type="match status" value="1"/>
</dbReference>
<dbReference type="OrthoDB" id="346910at2759"/>